<comment type="similarity">
    <text evidence="1">Belongs to the aldolase class II family.</text>
</comment>
<name>A0A512NN94_9HYPH</name>
<accession>A0A512NN94</accession>
<dbReference type="PANTHER" id="PTHR10672:SF3">
    <property type="entry name" value="PROTEIN HU-LI TAI SHAO"/>
    <property type="match status" value="1"/>
</dbReference>
<evidence type="ECO:0000259" key="2">
    <source>
        <dbReference type="SMART" id="SM01007"/>
    </source>
</evidence>
<dbReference type="Pfam" id="PF00596">
    <property type="entry name" value="Aldolase_II"/>
    <property type="match status" value="1"/>
</dbReference>
<dbReference type="NCBIfam" id="NF005451">
    <property type="entry name" value="PRK07044.1"/>
    <property type="match status" value="1"/>
</dbReference>
<dbReference type="EMBL" id="BKAJ01000164">
    <property type="protein sequence ID" value="GEP60423.1"/>
    <property type="molecule type" value="Genomic_DNA"/>
</dbReference>
<comment type="caution">
    <text evidence="3">The sequence shown here is derived from an EMBL/GenBank/DDBJ whole genome shotgun (WGS) entry which is preliminary data.</text>
</comment>
<dbReference type="InterPro" id="IPR036409">
    <property type="entry name" value="Aldolase_II/adducin_N_sf"/>
</dbReference>
<sequence length="266" mass="29308">MDMHIAQDVPLTGIDLSSLTPNEAEAILRRQLAAAYRLVDYFGWTELIYGHLTARVPGEQAHFLINPFGLNYDEVTASNLVKIDLDGNNVGESKYPVNYAGFVIHSAVHMAHQARHKVVMHTHTRAGMAVCALKEGLLPISMASTAFHNKLSYHDYEGPSLDLDERGRLLKNLGDNQAMMLRNHGILTTGRTVPEAFIRLYRLERACQIQVDAGAAGTLNILGDNLAAKSGADMDAFSERESGGLGDLEFAALIRKLDKVDTSWRH</sequence>
<keyword evidence="4" id="KW-1185">Reference proteome</keyword>
<gene>
    <name evidence="3" type="ORF">RSO01_75890</name>
</gene>
<dbReference type="Proteomes" id="UP000321058">
    <property type="component" value="Unassembled WGS sequence"/>
</dbReference>
<evidence type="ECO:0000313" key="3">
    <source>
        <dbReference type="EMBL" id="GEP60423.1"/>
    </source>
</evidence>
<dbReference type="AlphaFoldDB" id="A0A512NN94"/>
<dbReference type="SUPFAM" id="SSF53639">
    <property type="entry name" value="AraD/HMP-PK domain-like"/>
    <property type="match status" value="1"/>
</dbReference>
<evidence type="ECO:0000256" key="1">
    <source>
        <dbReference type="ARBA" id="ARBA00037961"/>
    </source>
</evidence>
<dbReference type="RefSeq" id="WP_246159085.1">
    <property type="nucleotide sequence ID" value="NZ_BKAJ01000164.1"/>
</dbReference>
<organism evidence="3 4">
    <name type="scientific">Reyranella soli</name>
    <dbReference type="NCBI Taxonomy" id="1230389"/>
    <lineage>
        <taxon>Bacteria</taxon>
        <taxon>Pseudomonadati</taxon>
        <taxon>Pseudomonadota</taxon>
        <taxon>Alphaproteobacteria</taxon>
        <taxon>Hyphomicrobiales</taxon>
        <taxon>Reyranellaceae</taxon>
        <taxon>Reyranella</taxon>
    </lineage>
</organism>
<dbReference type="InterPro" id="IPR001303">
    <property type="entry name" value="Aldolase_II/adducin_N"/>
</dbReference>
<dbReference type="PANTHER" id="PTHR10672">
    <property type="entry name" value="ADDUCIN"/>
    <property type="match status" value="1"/>
</dbReference>
<reference evidence="3 4" key="1">
    <citation type="submission" date="2019-07" db="EMBL/GenBank/DDBJ databases">
        <title>Whole genome shotgun sequence of Reyranella soli NBRC 108950.</title>
        <authorList>
            <person name="Hosoyama A."/>
            <person name="Uohara A."/>
            <person name="Ohji S."/>
            <person name="Ichikawa N."/>
        </authorList>
    </citation>
    <scope>NUCLEOTIDE SEQUENCE [LARGE SCALE GENOMIC DNA]</scope>
    <source>
        <strain evidence="3 4">NBRC 108950</strain>
    </source>
</reference>
<dbReference type="GO" id="GO:0005856">
    <property type="term" value="C:cytoskeleton"/>
    <property type="evidence" value="ECO:0007669"/>
    <property type="project" value="TreeGrafter"/>
</dbReference>
<evidence type="ECO:0000313" key="4">
    <source>
        <dbReference type="Proteomes" id="UP000321058"/>
    </source>
</evidence>
<protein>
    <submittedName>
        <fullName evidence="3">Class II aldolase</fullName>
    </submittedName>
</protein>
<proteinExistence type="inferred from homology"/>
<feature type="domain" description="Class II aldolase/adducin N-terminal" evidence="2">
    <location>
        <begin position="30"/>
        <end position="211"/>
    </location>
</feature>
<dbReference type="InterPro" id="IPR051017">
    <property type="entry name" value="Aldolase-II_Adducin_sf"/>
</dbReference>
<dbReference type="GO" id="GO:0051015">
    <property type="term" value="F:actin filament binding"/>
    <property type="evidence" value="ECO:0007669"/>
    <property type="project" value="TreeGrafter"/>
</dbReference>
<dbReference type="SMART" id="SM01007">
    <property type="entry name" value="Aldolase_II"/>
    <property type="match status" value="1"/>
</dbReference>
<dbReference type="Gene3D" id="3.40.225.10">
    <property type="entry name" value="Class II aldolase/adducin N-terminal domain"/>
    <property type="match status" value="1"/>
</dbReference>